<evidence type="ECO:0000256" key="9">
    <source>
        <dbReference type="SAM" id="Phobius"/>
    </source>
</evidence>
<keyword evidence="5 9" id="KW-1133">Transmembrane helix</keyword>
<comment type="subcellular location">
    <subcellularLocation>
        <location evidence="1">Cell membrane</location>
        <topology evidence="1">Multi-pass membrane protein</topology>
    </subcellularLocation>
</comment>
<dbReference type="InterPro" id="IPR057074">
    <property type="entry name" value="IR75A_N"/>
</dbReference>
<sequence length="625" mass="71628">MADLAVVTELLLSYFSATNLNYITFFHCWNFEESHDFVQRFSSSAKFVDMVNMNEDAFNSLHQAKRISSRFRMKVGMALDYECAGSDEVILKCIDHNCFSTSTFWIMIDRKRNQTVFDFLATVDLYVDAEVKVLTRNGLYDVYNNGRPLGGQLNVTLDRDIIPDTNRLGPSRFAGKPKYEHRRTLSDLTLRVGTVSQRFPRLNSSIELVVTHLESDNDRHMDHAVRFGHRLIKALQATLGYNVHYIHYDRWTFNDSTGGILGALVNKEIDLSSAGLMTKIKRMEHLASVLSYMTFELMFIFKTPESTQLTDNAFIRPFSSSVWLMILLTIMLGSIAFKLNFTAETVLQENFKPSENPSFFSLIVEFLGNYCQQGSQYMPESLSGRAMQLFMLLCTLMVYNYYTSKIVSDLIGSHKESDIKTLIQLADSHIELGIENVTYEKAFFYQSHLPDVDYLTKKKVTEKTFINSSVGLQRVRRGNFAYNCERNVAYNLIRAMFDSTEVCDLNELESMPSQFLDHLVRKDSHFREIFKVKYTRMLEVGIKKKFADYWVAKKPECFSGSIISSVTITGALPIFVLLGFGLVLSFVAFGAEIVAQFVTKDMAKKILKKTFGHVSDDRVVKRKFL</sequence>
<evidence type="ECO:0000256" key="7">
    <source>
        <dbReference type="ARBA" id="ARBA00023170"/>
    </source>
</evidence>
<evidence type="ECO:0008006" key="14">
    <source>
        <dbReference type="Google" id="ProtNLM"/>
    </source>
</evidence>
<dbReference type="Pfam" id="PF24576">
    <property type="entry name" value="IR75A_N"/>
    <property type="match status" value="1"/>
</dbReference>
<dbReference type="OrthoDB" id="6117597at2759"/>
<accession>A0A903V935</accession>
<dbReference type="InterPro" id="IPR052192">
    <property type="entry name" value="Insect_Ionotropic_Sensory_Rcpt"/>
</dbReference>
<feature type="domain" description="Ionotropic glutamate receptor C-terminal" evidence="10">
    <location>
        <begin position="320"/>
        <end position="513"/>
    </location>
</feature>
<evidence type="ECO:0000256" key="1">
    <source>
        <dbReference type="ARBA" id="ARBA00004651"/>
    </source>
</evidence>
<feature type="domain" description="Ionotropic receptor 75a N-terminal" evidence="11">
    <location>
        <begin position="8"/>
        <end position="195"/>
    </location>
</feature>
<dbReference type="Proteomes" id="UP000008820">
    <property type="component" value="Chromosome 2"/>
</dbReference>
<organism evidence="12 13">
    <name type="scientific">Aedes aegypti</name>
    <name type="common">Yellowfever mosquito</name>
    <name type="synonym">Culex aegypti</name>
    <dbReference type="NCBI Taxonomy" id="7159"/>
    <lineage>
        <taxon>Eukaryota</taxon>
        <taxon>Metazoa</taxon>
        <taxon>Ecdysozoa</taxon>
        <taxon>Arthropoda</taxon>
        <taxon>Hexapoda</taxon>
        <taxon>Insecta</taxon>
        <taxon>Pterygota</taxon>
        <taxon>Neoptera</taxon>
        <taxon>Endopterygota</taxon>
        <taxon>Diptera</taxon>
        <taxon>Nematocera</taxon>
        <taxon>Culicoidea</taxon>
        <taxon>Culicidae</taxon>
        <taxon>Culicinae</taxon>
        <taxon>Aedini</taxon>
        <taxon>Aedes</taxon>
        <taxon>Stegomyia</taxon>
    </lineage>
</organism>
<dbReference type="AlphaFoldDB" id="A0A903V935"/>
<dbReference type="PANTHER" id="PTHR42643:SF32">
    <property type="entry name" value="IONOTROPIC RECEPTOR 31A, ISOFORM C-RELATED"/>
    <property type="match status" value="1"/>
</dbReference>
<evidence type="ECO:0000256" key="4">
    <source>
        <dbReference type="ARBA" id="ARBA00022692"/>
    </source>
</evidence>
<evidence type="ECO:0000259" key="11">
    <source>
        <dbReference type="Pfam" id="PF24576"/>
    </source>
</evidence>
<evidence type="ECO:0000256" key="6">
    <source>
        <dbReference type="ARBA" id="ARBA00023136"/>
    </source>
</evidence>
<evidence type="ECO:0000256" key="5">
    <source>
        <dbReference type="ARBA" id="ARBA00022989"/>
    </source>
</evidence>
<evidence type="ECO:0000256" key="3">
    <source>
        <dbReference type="ARBA" id="ARBA00022475"/>
    </source>
</evidence>
<keyword evidence="3" id="KW-1003">Cell membrane</keyword>
<evidence type="ECO:0000313" key="12">
    <source>
        <dbReference type="EnsemblMetazoa" id="AAEL019949-PA"/>
    </source>
</evidence>
<dbReference type="GO" id="GO:0015276">
    <property type="term" value="F:ligand-gated monoatomic ion channel activity"/>
    <property type="evidence" value="ECO:0007669"/>
    <property type="project" value="InterPro"/>
</dbReference>
<evidence type="ECO:0000259" key="10">
    <source>
        <dbReference type="Pfam" id="PF00060"/>
    </source>
</evidence>
<evidence type="ECO:0000313" key="13">
    <source>
        <dbReference type="Proteomes" id="UP000008820"/>
    </source>
</evidence>
<dbReference type="Gene3D" id="1.10.287.70">
    <property type="match status" value="1"/>
</dbReference>
<comment type="similarity">
    <text evidence="2">Belongs to the glutamate-gated ion channel (TC 1.A.10.1) family.</text>
</comment>
<dbReference type="GO" id="GO:0050906">
    <property type="term" value="P:detection of stimulus involved in sensory perception"/>
    <property type="evidence" value="ECO:0007669"/>
    <property type="project" value="UniProtKB-ARBA"/>
</dbReference>
<evidence type="ECO:0000256" key="8">
    <source>
        <dbReference type="ARBA" id="ARBA00023180"/>
    </source>
</evidence>
<evidence type="ECO:0000256" key="2">
    <source>
        <dbReference type="ARBA" id="ARBA00008685"/>
    </source>
</evidence>
<gene>
    <name evidence="12" type="primary">5573856</name>
</gene>
<dbReference type="GO" id="GO:0005886">
    <property type="term" value="C:plasma membrane"/>
    <property type="evidence" value="ECO:0007669"/>
    <property type="project" value="UniProtKB-SubCell"/>
</dbReference>
<dbReference type="SUPFAM" id="SSF53850">
    <property type="entry name" value="Periplasmic binding protein-like II"/>
    <property type="match status" value="1"/>
</dbReference>
<feature type="transmembrane region" description="Helical" evidence="9">
    <location>
        <begin position="574"/>
        <end position="599"/>
    </location>
</feature>
<keyword evidence="6 9" id="KW-0472">Membrane</keyword>
<dbReference type="InterPro" id="IPR001320">
    <property type="entry name" value="Iontro_rcpt_C"/>
</dbReference>
<keyword evidence="13" id="KW-1185">Reference proteome</keyword>
<protein>
    <recommendedName>
        <fullName evidence="14">Ionotropic glutamate receptor C-terminal domain-containing protein</fullName>
    </recommendedName>
</protein>
<reference evidence="12 13" key="1">
    <citation type="submission" date="2017-06" db="EMBL/GenBank/DDBJ databases">
        <title>Aedes aegypti genome working group (AGWG) sequencing and assembly.</title>
        <authorList>
            <consortium name="Aedes aegypti Genome Working Group (AGWG)"/>
            <person name="Matthews B.J."/>
        </authorList>
    </citation>
    <scope>NUCLEOTIDE SEQUENCE [LARGE SCALE GENOMIC DNA]</scope>
    <source>
        <strain evidence="12 13">LVP_AGWG</strain>
    </source>
</reference>
<name>A0A903V935_AEDAE</name>
<proteinExistence type="inferred from homology"/>
<dbReference type="Pfam" id="PF00060">
    <property type="entry name" value="Lig_chan"/>
    <property type="match status" value="1"/>
</dbReference>
<keyword evidence="7" id="KW-0675">Receptor</keyword>
<keyword evidence="8" id="KW-0325">Glycoprotein</keyword>
<keyword evidence="4 9" id="KW-0812">Transmembrane</keyword>
<dbReference type="EnsemblMetazoa" id="AAEL019949-RA">
    <property type="protein sequence ID" value="AAEL019949-PA"/>
    <property type="gene ID" value="AAEL019949"/>
</dbReference>
<reference evidence="12" key="2">
    <citation type="submission" date="2022-10" db="UniProtKB">
        <authorList>
            <consortium name="EnsemblMetazoa"/>
        </authorList>
    </citation>
    <scope>IDENTIFICATION</scope>
    <source>
        <strain evidence="12">LVP_AGWG</strain>
    </source>
</reference>
<dbReference type="PANTHER" id="PTHR42643">
    <property type="entry name" value="IONOTROPIC RECEPTOR 20A-RELATED"/>
    <property type="match status" value="1"/>
</dbReference>